<keyword evidence="3" id="KW-1185">Reference proteome</keyword>
<dbReference type="AlphaFoldDB" id="A0A859FDX8"/>
<dbReference type="EMBL" id="CP041372">
    <property type="protein sequence ID" value="QKS70932.1"/>
    <property type="molecule type" value="Genomic_DNA"/>
</dbReference>
<protein>
    <submittedName>
        <fullName evidence="2">ComGF family competence protein</fullName>
    </submittedName>
</protein>
<name>A0A859FDX8_9BACI</name>
<evidence type="ECO:0000313" key="3">
    <source>
        <dbReference type="Proteomes" id="UP000318138"/>
    </source>
</evidence>
<feature type="chain" id="PRO_5032993019" evidence="1">
    <location>
        <begin position="18"/>
        <end position="121"/>
    </location>
</feature>
<dbReference type="Pfam" id="PF15980">
    <property type="entry name" value="ComGF"/>
    <property type="match status" value="1"/>
</dbReference>
<gene>
    <name evidence="2" type="ORF">FLK61_29865</name>
</gene>
<sequence>MLFIPLTLALLSTYSKATSNQVTTHQESVLFIDQLEKEVRESDTYVLRPREIEMTKNGQRIRYQLYQSRIRRQVNQAGHEIVLQNVDSIAYSLHPKGITIFIQSGTYSASYLLLTKVYFDS</sequence>
<evidence type="ECO:0000313" key="2">
    <source>
        <dbReference type="EMBL" id="QKS70932.1"/>
    </source>
</evidence>
<dbReference type="KEGG" id="psua:FLK61_29865"/>
<organism evidence="2 3">
    <name type="scientific">Paenalkalicoccus suaedae</name>
    <dbReference type="NCBI Taxonomy" id="2592382"/>
    <lineage>
        <taxon>Bacteria</taxon>
        <taxon>Bacillati</taxon>
        <taxon>Bacillota</taxon>
        <taxon>Bacilli</taxon>
        <taxon>Bacillales</taxon>
        <taxon>Bacillaceae</taxon>
        <taxon>Paenalkalicoccus</taxon>
    </lineage>
</organism>
<proteinExistence type="predicted"/>
<keyword evidence="1" id="KW-0732">Signal</keyword>
<reference evidence="3" key="1">
    <citation type="submission" date="2019-07" db="EMBL/GenBank/DDBJ databases">
        <title>Bacillus alkalisoli sp. nov. isolated from saline soil.</title>
        <authorList>
            <person name="Sun J.-Q."/>
            <person name="Xu L."/>
        </authorList>
    </citation>
    <scope>NUCLEOTIDE SEQUENCE [LARGE SCALE GENOMIC DNA]</scope>
    <source>
        <strain evidence="3">M4U3P1</strain>
    </source>
</reference>
<dbReference type="Proteomes" id="UP000318138">
    <property type="component" value="Chromosome"/>
</dbReference>
<dbReference type="InterPro" id="IPR016977">
    <property type="entry name" value="ComGF"/>
</dbReference>
<feature type="signal peptide" evidence="1">
    <location>
        <begin position="1"/>
        <end position="17"/>
    </location>
</feature>
<accession>A0A859FDX8</accession>
<evidence type="ECO:0000256" key="1">
    <source>
        <dbReference type="SAM" id="SignalP"/>
    </source>
</evidence>